<evidence type="ECO:0000256" key="3">
    <source>
        <dbReference type="ARBA" id="ARBA00022605"/>
    </source>
</evidence>
<dbReference type="GO" id="GO:0008652">
    <property type="term" value="P:amino acid biosynthetic process"/>
    <property type="evidence" value="ECO:0007669"/>
    <property type="project" value="UniProtKB-KW"/>
</dbReference>
<comment type="catalytic activity">
    <reaction evidence="7 8">
        <text>shikimate + NADP(+) = 3-dehydroshikimate + NADPH + H(+)</text>
        <dbReference type="Rhea" id="RHEA:17737"/>
        <dbReference type="ChEBI" id="CHEBI:15378"/>
        <dbReference type="ChEBI" id="CHEBI:16630"/>
        <dbReference type="ChEBI" id="CHEBI:36208"/>
        <dbReference type="ChEBI" id="CHEBI:57783"/>
        <dbReference type="ChEBI" id="CHEBI:58349"/>
        <dbReference type="EC" id="1.1.1.25"/>
    </reaction>
</comment>
<evidence type="ECO:0000256" key="7">
    <source>
        <dbReference type="ARBA" id="ARBA00049442"/>
    </source>
</evidence>
<dbReference type="InterPro" id="IPR041121">
    <property type="entry name" value="SDH_C"/>
</dbReference>
<feature type="domain" description="Quinate/shikimate 5-dehydrogenase/glutamyl-tRNA reductase" evidence="9">
    <location>
        <begin position="118"/>
        <end position="193"/>
    </location>
</feature>
<dbReference type="AlphaFoldDB" id="A0A1M5ASK8"/>
<dbReference type="GO" id="GO:0005829">
    <property type="term" value="C:cytosol"/>
    <property type="evidence" value="ECO:0007669"/>
    <property type="project" value="TreeGrafter"/>
</dbReference>
<dbReference type="Pfam" id="PF01488">
    <property type="entry name" value="Shikimate_DH"/>
    <property type="match status" value="1"/>
</dbReference>
<dbReference type="HAMAP" id="MF_00222">
    <property type="entry name" value="Shikimate_DH_AroE"/>
    <property type="match status" value="1"/>
</dbReference>
<dbReference type="PANTHER" id="PTHR21089">
    <property type="entry name" value="SHIKIMATE DEHYDROGENASE"/>
    <property type="match status" value="1"/>
</dbReference>
<dbReference type="InterPro" id="IPR046346">
    <property type="entry name" value="Aminoacid_DH-like_N_sf"/>
</dbReference>
<sequence length="280" mass="29618">MTDQYAVVGNPIAHSLSPQIHGAFAAQTGEDIHYGKHLVEKDRFADFAREFFSGGGRGLNVTAPFKLDACRFADQLTERARAAGAVNTLAKQGDGSVLGDNTDGAGLVADIRDNLGWEIRGNKILLLGAGGAVRGALLSILQEGPQVIHIANRTAQKAQQLAQDFSGYGRITASGLDAVPAGFDLVINASAASLSGELPPLSPRSLAQGCRTYDMVYGAEPTPFMRWAEQLGAETADGLGMLVGQAAEAFYLWRGVRPAVAPVLDMLRAELRNKRDASAK</sequence>
<dbReference type="GO" id="GO:0004764">
    <property type="term" value="F:shikimate 3-dehydrogenase (NADP+) activity"/>
    <property type="evidence" value="ECO:0007669"/>
    <property type="project" value="UniProtKB-UniRule"/>
</dbReference>
<dbReference type="GO" id="GO:0009423">
    <property type="term" value="P:chorismate biosynthetic process"/>
    <property type="evidence" value="ECO:0007669"/>
    <property type="project" value="UniProtKB-UniRule"/>
</dbReference>
<keyword evidence="6 8" id="KW-0057">Aromatic amino acid biosynthesis</keyword>
<feature type="binding site" evidence="8">
    <location>
        <position position="245"/>
    </location>
    <ligand>
        <name>shikimate</name>
        <dbReference type="ChEBI" id="CHEBI:36208"/>
    </ligand>
</feature>
<dbReference type="InterPro" id="IPR006151">
    <property type="entry name" value="Shikm_DH/Glu-tRNA_Rdtase"/>
</dbReference>
<feature type="binding site" evidence="8">
    <location>
        <position position="217"/>
    </location>
    <ligand>
        <name>shikimate</name>
        <dbReference type="ChEBI" id="CHEBI:36208"/>
    </ligand>
</feature>
<feature type="domain" description="Shikimate dehydrogenase substrate binding N-terminal" evidence="10">
    <location>
        <begin position="7"/>
        <end position="89"/>
    </location>
</feature>
<dbReference type="Pfam" id="PF18317">
    <property type="entry name" value="SDH_C"/>
    <property type="match status" value="1"/>
</dbReference>
<feature type="binding site" evidence="8">
    <location>
        <position position="215"/>
    </location>
    <ligand>
        <name>NADP(+)</name>
        <dbReference type="ChEBI" id="CHEBI:58349"/>
    </ligand>
</feature>
<proteinExistence type="inferred from homology"/>
<dbReference type="GO" id="GO:0050661">
    <property type="term" value="F:NADP binding"/>
    <property type="evidence" value="ECO:0007669"/>
    <property type="project" value="InterPro"/>
</dbReference>
<evidence type="ECO:0000259" key="10">
    <source>
        <dbReference type="Pfam" id="PF08501"/>
    </source>
</evidence>
<dbReference type="InterPro" id="IPR011342">
    <property type="entry name" value="Shikimate_DH"/>
</dbReference>
<dbReference type="SUPFAM" id="SSF53223">
    <property type="entry name" value="Aminoacid dehydrogenase-like, N-terminal domain"/>
    <property type="match status" value="1"/>
</dbReference>
<accession>A0A1M5ASK8</accession>
<organism evidence="12 13">
    <name type="scientific">Microbulbifer donghaiensis</name>
    <dbReference type="NCBI Taxonomy" id="494016"/>
    <lineage>
        <taxon>Bacteria</taxon>
        <taxon>Pseudomonadati</taxon>
        <taxon>Pseudomonadota</taxon>
        <taxon>Gammaproteobacteria</taxon>
        <taxon>Cellvibrionales</taxon>
        <taxon>Microbulbiferaceae</taxon>
        <taxon>Microbulbifer</taxon>
    </lineage>
</organism>
<feature type="binding site" evidence="8">
    <location>
        <position position="62"/>
    </location>
    <ligand>
        <name>shikimate</name>
        <dbReference type="ChEBI" id="CHEBI:36208"/>
    </ligand>
</feature>
<evidence type="ECO:0000256" key="5">
    <source>
        <dbReference type="ARBA" id="ARBA00023002"/>
    </source>
</evidence>
<dbReference type="Proteomes" id="UP000184170">
    <property type="component" value="Unassembled WGS sequence"/>
</dbReference>
<evidence type="ECO:0000259" key="9">
    <source>
        <dbReference type="Pfam" id="PF01488"/>
    </source>
</evidence>
<dbReference type="STRING" id="494016.SAMN04487965_1959"/>
<evidence type="ECO:0000259" key="11">
    <source>
        <dbReference type="Pfam" id="PF18317"/>
    </source>
</evidence>
<comment type="subunit">
    <text evidence="8">Homodimer.</text>
</comment>
<dbReference type="CDD" id="cd01065">
    <property type="entry name" value="NAD_bind_Shikimate_DH"/>
    <property type="match status" value="1"/>
</dbReference>
<dbReference type="PANTHER" id="PTHR21089:SF1">
    <property type="entry name" value="BIFUNCTIONAL 3-DEHYDROQUINATE DEHYDRATASE_SHIKIMATE DEHYDROGENASE, CHLOROPLASTIC"/>
    <property type="match status" value="1"/>
</dbReference>
<dbReference type="Gene3D" id="3.40.50.720">
    <property type="entry name" value="NAD(P)-binding Rossmann-like Domain"/>
    <property type="match status" value="1"/>
</dbReference>
<dbReference type="OrthoDB" id="9776868at2"/>
<evidence type="ECO:0000256" key="6">
    <source>
        <dbReference type="ARBA" id="ARBA00023141"/>
    </source>
</evidence>
<comment type="pathway">
    <text evidence="1 8">Metabolic intermediate biosynthesis; chorismate biosynthesis; chorismate from D-erythrose 4-phosphate and phosphoenolpyruvate: step 4/7.</text>
</comment>
<evidence type="ECO:0000256" key="2">
    <source>
        <dbReference type="ARBA" id="ARBA00012962"/>
    </source>
</evidence>
<keyword evidence="5 8" id="KW-0560">Oxidoreductase</keyword>
<feature type="binding site" evidence="8">
    <location>
        <position position="78"/>
    </location>
    <ligand>
        <name>NADP(+)</name>
        <dbReference type="ChEBI" id="CHEBI:58349"/>
    </ligand>
</feature>
<evidence type="ECO:0000256" key="1">
    <source>
        <dbReference type="ARBA" id="ARBA00004871"/>
    </source>
</evidence>
<dbReference type="InterPro" id="IPR013708">
    <property type="entry name" value="Shikimate_DH-bd_N"/>
</dbReference>
<feature type="active site" description="Proton acceptor" evidence="8">
    <location>
        <position position="66"/>
    </location>
</feature>
<evidence type="ECO:0000313" key="12">
    <source>
        <dbReference type="EMBL" id="SHF33221.1"/>
    </source>
</evidence>
<gene>
    <name evidence="8" type="primary">aroE</name>
    <name evidence="12" type="ORF">SAMN04487965_1959</name>
</gene>
<dbReference type="InterPro" id="IPR036291">
    <property type="entry name" value="NAD(P)-bd_dom_sf"/>
</dbReference>
<dbReference type="RefSeq" id="WP_073274096.1">
    <property type="nucleotide sequence ID" value="NZ_FQVA01000001.1"/>
</dbReference>
<dbReference type="GO" id="GO:0009073">
    <property type="term" value="P:aromatic amino acid family biosynthetic process"/>
    <property type="evidence" value="ECO:0007669"/>
    <property type="project" value="UniProtKB-KW"/>
</dbReference>
<keyword evidence="4 8" id="KW-0521">NADP</keyword>
<evidence type="ECO:0000313" key="13">
    <source>
        <dbReference type="Proteomes" id="UP000184170"/>
    </source>
</evidence>
<dbReference type="UniPathway" id="UPA00053">
    <property type="reaction ID" value="UER00087"/>
</dbReference>
<dbReference type="InterPro" id="IPR022893">
    <property type="entry name" value="Shikimate_DH_fam"/>
</dbReference>
<keyword evidence="3 8" id="KW-0028">Amino-acid biosynthesis</keyword>
<dbReference type="Gene3D" id="3.40.50.10860">
    <property type="entry name" value="Leucine Dehydrogenase, chain A, domain 1"/>
    <property type="match status" value="1"/>
</dbReference>
<feature type="binding site" evidence="8">
    <location>
        <begin position="152"/>
        <end position="157"/>
    </location>
    <ligand>
        <name>NADP(+)</name>
        <dbReference type="ChEBI" id="CHEBI:58349"/>
    </ligand>
</feature>
<reference evidence="13" key="1">
    <citation type="submission" date="2016-11" db="EMBL/GenBank/DDBJ databases">
        <authorList>
            <person name="Varghese N."/>
            <person name="Submissions S."/>
        </authorList>
    </citation>
    <scope>NUCLEOTIDE SEQUENCE [LARGE SCALE GENOMIC DNA]</scope>
    <source>
        <strain evidence="13">CGMCC 1.7063</strain>
    </source>
</reference>
<dbReference type="EMBL" id="FQVA01000001">
    <property type="protein sequence ID" value="SHF33221.1"/>
    <property type="molecule type" value="Genomic_DNA"/>
</dbReference>
<feature type="binding site" evidence="8">
    <location>
        <begin position="15"/>
        <end position="17"/>
    </location>
    <ligand>
        <name>shikimate</name>
        <dbReference type="ChEBI" id="CHEBI:36208"/>
    </ligand>
</feature>
<dbReference type="EC" id="1.1.1.25" evidence="2 8"/>
<dbReference type="SUPFAM" id="SSF51735">
    <property type="entry name" value="NAD(P)-binding Rossmann-fold domains"/>
    <property type="match status" value="1"/>
</dbReference>
<comment type="function">
    <text evidence="8">Involved in the biosynthesis of the chorismate, which leads to the biosynthesis of aromatic amino acids. Catalyzes the reversible NADPH linked reduction of 3-dehydroshikimate (DHSA) to yield shikimate (SA).</text>
</comment>
<protein>
    <recommendedName>
        <fullName evidence="2 8">Shikimate dehydrogenase (NADP(+))</fullName>
        <shortName evidence="8">SDH</shortName>
        <ecNumber evidence="2 8">1.1.1.25</ecNumber>
    </recommendedName>
</protein>
<keyword evidence="13" id="KW-1185">Reference proteome</keyword>
<comment type="similarity">
    <text evidence="8">Belongs to the shikimate dehydrogenase family.</text>
</comment>
<feature type="binding site" evidence="8">
    <location>
        <position position="238"/>
    </location>
    <ligand>
        <name>NADP(+)</name>
        <dbReference type="ChEBI" id="CHEBI:58349"/>
    </ligand>
</feature>
<dbReference type="GO" id="GO:0019632">
    <property type="term" value="P:shikimate metabolic process"/>
    <property type="evidence" value="ECO:0007669"/>
    <property type="project" value="InterPro"/>
</dbReference>
<dbReference type="NCBIfam" id="NF001310">
    <property type="entry name" value="PRK00258.1-2"/>
    <property type="match status" value="1"/>
</dbReference>
<dbReference type="NCBIfam" id="TIGR00507">
    <property type="entry name" value="aroE"/>
    <property type="match status" value="1"/>
</dbReference>
<evidence type="ECO:0000256" key="4">
    <source>
        <dbReference type="ARBA" id="ARBA00022857"/>
    </source>
</evidence>
<feature type="binding site" evidence="8">
    <location>
        <position position="87"/>
    </location>
    <ligand>
        <name>shikimate</name>
        <dbReference type="ChEBI" id="CHEBI:36208"/>
    </ligand>
</feature>
<feature type="binding site" evidence="8">
    <location>
        <position position="103"/>
    </location>
    <ligand>
        <name>shikimate</name>
        <dbReference type="ChEBI" id="CHEBI:36208"/>
    </ligand>
</feature>
<name>A0A1M5ASK8_9GAMM</name>
<dbReference type="FunFam" id="3.40.50.10860:FF:000006">
    <property type="entry name" value="Shikimate dehydrogenase (NADP(+))"/>
    <property type="match status" value="1"/>
</dbReference>
<evidence type="ECO:0000256" key="8">
    <source>
        <dbReference type="HAMAP-Rule" id="MF_00222"/>
    </source>
</evidence>
<dbReference type="Pfam" id="PF08501">
    <property type="entry name" value="Shikimate_dh_N"/>
    <property type="match status" value="1"/>
</dbReference>
<feature type="binding site" evidence="8">
    <location>
        <begin position="128"/>
        <end position="132"/>
    </location>
    <ligand>
        <name>NADP(+)</name>
        <dbReference type="ChEBI" id="CHEBI:58349"/>
    </ligand>
</feature>
<feature type="domain" description="SDH C-terminal" evidence="11">
    <location>
        <begin position="238"/>
        <end position="264"/>
    </location>
</feature>